<evidence type="ECO:0000313" key="6">
    <source>
        <dbReference type="Proteomes" id="UP000008810"/>
    </source>
</evidence>
<dbReference type="Gene3D" id="3.30.710.10">
    <property type="entry name" value="Potassium Channel Kv1.1, Chain A"/>
    <property type="match status" value="1"/>
</dbReference>
<name>A0A2K2D2G5_BRADI</name>
<keyword evidence="6" id="KW-1185">Reference proteome</keyword>
<proteinExistence type="predicted"/>
<dbReference type="PANTHER" id="PTHR26379:SF430">
    <property type="entry name" value="MATH DOMAIN-CONTAINING PROTEIN"/>
    <property type="match status" value="1"/>
</dbReference>
<dbReference type="CDD" id="cd00121">
    <property type="entry name" value="MATH"/>
    <property type="match status" value="1"/>
</dbReference>
<dbReference type="PROSITE" id="PS50144">
    <property type="entry name" value="MATH"/>
    <property type="match status" value="1"/>
</dbReference>
<dbReference type="InterPro" id="IPR011333">
    <property type="entry name" value="SKP1/BTB/POZ_sf"/>
</dbReference>
<accession>A0A2K2D2G5</accession>
<dbReference type="Proteomes" id="UP000008810">
    <property type="component" value="Chromosome 3"/>
</dbReference>
<sequence>MRTTIVCSSVLKLTIDYEKAKQLPIGKYVESDVVSVGGHLWRIDCYPRGHSEDDKGEYLSLFLAPVNMSNTRSANAILDVFLMDKDGKPSATDARRLLHAFEVNSDGYSWGWPKFVKGTNLEKDYVAEGHITIVCTIMVTDERPIPVPPSDIGTHLGSLLDHNDRADVTFIVEDQTFHAHRAFLAARSRVFKEELLAPWLRLQCLPLSGTTLHLLHSNVCFTSSTQTTCREMTSLGALLSRCFRISLPRQTATH</sequence>
<gene>
    <name evidence="4" type="ORF">BRADI_3g40750v3</name>
</gene>
<evidence type="ECO:0000259" key="3">
    <source>
        <dbReference type="PROSITE" id="PS50144"/>
    </source>
</evidence>
<dbReference type="EMBL" id="CM000882">
    <property type="protein sequence ID" value="PNT68453.1"/>
    <property type="molecule type" value="Genomic_DNA"/>
</dbReference>
<feature type="domain" description="BTB" evidence="2">
    <location>
        <begin position="166"/>
        <end position="195"/>
    </location>
</feature>
<feature type="domain" description="MATH" evidence="3">
    <location>
        <begin position="10"/>
        <end position="137"/>
    </location>
</feature>
<dbReference type="OrthoDB" id="670584at2759"/>
<dbReference type="Pfam" id="PF22486">
    <property type="entry name" value="MATH_2"/>
    <property type="match status" value="1"/>
</dbReference>
<dbReference type="GO" id="GO:0016567">
    <property type="term" value="P:protein ubiquitination"/>
    <property type="evidence" value="ECO:0007669"/>
    <property type="project" value="InterPro"/>
</dbReference>
<dbReference type="PANTHER" id="PTHR26379">
    <property type="entry name" value="BTB/POZ AND MATH DOMAIN-CONTAINING PROTEIN 1"/>
    <property type="match status" value="1"/>
</dbReference>
<dbReference type="SUPFAM" id="SSF54695">
    <property type="entry name" value="POZ domain"/>
    <property type="match status" value="1"/>
</dbReference>
<dbReference type="InterPro" id="IPR002083">
    <property type="entry name" value="MATH/TRAF_dom"/>
</dbReference>
<dbReference type="InterPro" id="IPR000210">
    <property type="entry name" value="BTB/POZ_dom"/>
</dbReference>
<dbReference type="InterPro" id="IPR045005">
    <property type="entry name" value="BPM1-6"/>
</dbReference>
<protein>
    <recommendedName>
        <fullName evidence="7">BTB domain-containing protein</fullName>
    </recommendedName>
</protein>
<dbReference type="Gene3D" id="2.60.210.10">
    <property type="entry name" value="Apoptosis, Tumor Necrosis Factor Receptor Associated Protein 2, Chain A"/>
    <property type="match status" value="1"/>
</dbReference>
<dbReference type="PROSITE" id="PS50097">
    <property type="entry name" value="BTB"/>
    <property type="match status" value="1"/>
</dbReference>
<dbReference type="EnsemblPlants" id="PNT68453">
    <property type="protein sequence ID" value="PNT68453"/>
    <property type="gene ID" value="BRADI_3g40750v3"/>
</dbReference>
<dbReference type="Pfam" id="PF00651">
    <property type="entry name" value="BTB"/>
    <property type="match status" value="1"/>
</dbReference>
<evidence type="ECO:0000313" key="4">
    <source>
        <dbReference type="EMBL" id="PNT68453.1"/>
    </source>
</evidence>
<reference evidence="4 5" key="1">
    <citation type="journal article" date="2010" name="Nature">
        <title>Genome sequencing and analysis of the model grass Brachypodium distachyon.</title>
        <authorList>
            <consortium name="International Brachypodium Initiative"/>
        </authorList>
    </citation>
    <scope>NUCLEOTIDE SEQUENCE [LARGE SCALE GENOMIC DNA]</scope>
    <source>
        <strain evidence="4 5">Bd21</strain>
    </source>
</reference>
<evidence type="ECO:0000313" key="5">
    <source>
        <dbReference type="EnsemblPlants" id="PNT68453"/>
    </source>
</evidence>
<organism evidence="4">
    <name type="scientific">Brachypodium distachyon</name>
    <name type="common">Purple false brome</name>
    <name type="synonym">Trachynia distachya</name>
    <dbReference type="NCBI Taxonomy" id="15368"/>
    <lineage>
        <taxon>Eukaryota</taxon>
        <taxon>Viridiplantae</taxon>
        <taxon>Streptophyta</taxon>
        <taxon>Embryophyta</taxon>
        <taxon>Tracheophyta</taxon>
        <taxon>Spermatophyta</taxon>
        <taxon>Magnoliopsida</taxon>
        <taxon>Liliopsida</taxon>
        <taxon>Poales</taxon>
        <taxon>Poaceae</taxon>
        <taxon>BOP clade</taxon>
        <taxon>Pooideae</taxon>
        <taxon>Stipodae</taxon>
        <taxon>Brachypodieae</taxon>
        <taxon>Brachypodium</taxon>
    </lineage>
</organism>
<dbReference type="Gramene" id="PNT68453">
    <property type="protein sequence ID" value="PNT68453"/>
    <property type="gene ID" value="BRADI_3g40750v3"/>
</dbReference>
<evidence type="ECO:0000256" key="1">
    <source>
        <dbReference type="ARBA" id="ARBA00004906"/>
    </source>
</evidence>
<dbReference type="SUPFAM" id="SSF49599">
    <property type="entry name" value="TRAF domain-like"/>
    <property type="match status" value="1"/>
</dbReference>
<reference evidence="4" key="2">
    <citation type="submission" date="2017-06" db="EMBL/GenBank/DDBJ databases">
        <title>WGS assembly of Brachypodium distachyon.</title>
        <authorList>
            <consortium name="The International Brachypodium Initiative"/>
            <person name="Lucas S."/>
            <person name="Harmon-Smith M."/>
            <person name="Lail K."/>
            <person name="Tice H."/>
            <person name="Grimwood J."/>
            <person name="Bruce D."/>
            <person name="Barry K."/>
            <person name="Shu S."/>
            <person name="Lindquist E."/>
            <person name="Wang M."/>
            <person name="Pitluck S."/>
            <person name="Vogel J.P."/>
            <person name="Garvin D.F."/>
            <person name="Mockler T.C."/>
            <person name="Schmutz J."/>
            <person name="Rokhsar D."/>
            <person name="Bevan M.W."/>
        </authorList>
    </citation>
    <scope>NUCLEOTIDE SEQUENCE</scope>
    <source>
        <strain evidence="4">Bd21</strain>
    </source>
</reference>
<dbReference type="InterPro" id="IPR008974">
    <property type="entry name" value="TRAF-like"/>
</dbReference>
<comment type="pathway">
    <text evidence="1">Protein modification; protein ubiquitination.</text>
</comment>
<reference evidence="5" key="3">
    <citation type="submission" date="2018-08" db="UniProtKB">
        <authorList>
            <consortium name="EnsemblPlants"/>
        </authorList>
    </citation>
    <scope>IDENTIFICATION</scope>
    <source>
        <strain evidence="5">cv. Bd21</strain>
    </source>
</reference>
<evidence type="ECO:0008006" key="7">
    <source>
        <dbReference type="Google" id="ProtNLM"/>
    </source>
</evidence>
<dbReference type="AlphaFoldDB" id="A0A2K2D2G5"/>
<evidence type="ECO:0000259" key="2">
    <source>
        <dbReference type="PROSITE" id="PS50097"/>
    </source>
</evidence>